<comment type="subcellular location">
    <subcellularLocation>
        <location evidence="1">Membrane</location>
    </subcellularLocation>
</comment>
<evidence type="ECO:0000259" key="6">
    <source>
        <dbReference type="PROSITE" id="PS51847"/>
    </source>
</evidence>
<keyword evidence="2" id="KW-0813">Transport</keyword>
<reference evidence="7" key="1">
    <citation type="submission" date="2014-12" db="EMBL/GenBank/DDBJ databases">
        <title>Insight into the proteome of Arion vulgaris.</title>
        <authorList>
            <person name="Aradska J."/>
            <person name="Bulat T."/>
            <person name="Smidak R."/>
            <person name="Sarate P."/>
            <person name="Gangsoo J."/>
            <person name="Sialana F."/>
            <person name="Bilban M."/>
            <person name="Lubec G."/>
        </authorList>
    </citation>
    <scope>NUCLEOTIDE SEQUENCE</scope>
    <source>
        <tissue evidence="7">Skin</tissue>
    </source>
</reference>
<evidence type="ECO:0000256" key="4">
    <source>
        <dbReference type="ARBA" id="ARBA00023121"/>
    </source>
</evidence>
<name>A0A0B6Z3L0_9EUPU</name>
<sequence>QLEFEEVLRSRTGVLVDELFLRDFHLGDNFPVVMGMSVEKSDVSNGVIQTLNLKTRIAYDGGFQIAIDAALPFQRMAYVSVTVLKLRGVVRLQFTQLPFSHWNMAFIEEPDLEVD</sequence>
<dbReference type="GO" id="GO:0016020">
    <property type="term" value="C:membrane"/>
    <property type="evidence" value="ECO:0007669"/>
    <property type="project" value="UniProtKB-SubCell"/>
</dbReference>
<feature type="non-terminal residue" evidence="7">
    <location>
        <position position="1"/>
    </location>
</feature>
<evidence type="ECO:0000256" key="5">
    <source>
        <dbReference type="ARBA" id="ARBA00023136"/>
    </source>
</evidence>
<dbReference type="EMBL" id="HACG01015601">
    <property type="protein sequence ID" value="CEK62466.1"/>
    <property type="molecule type" value="Transcribed_RNA"/>
</dbReference>
<feature type="domain" description="SMP-LTD" evidence="6">
    <location>
        <begin position="1"/>
        <end position="115"/>
    </location>
</feature>
<evidence type="ECO:0000256" key="1">
    <source>
        <dbReference type="ARBA" id="ARBA00004370"/>
    </source>
</evidence>
<keyword evidence="4" id="KW-0446">Lipid-binding</keyword>
<feature type="non-terminal residue" evidence="7">
    <location>
        <position position="115"/>
    </location>
</feature>
<dbReference type="GO" id="GO:0044233">
    <property type="term" value="C:mitochondria-associated endoplasmic reticulum membrane contact site"/>
    <property type="evidence" value="ECO:0007669"/>
    <property type="project" value="InterPro"/>
</dbReference>
<evidence type="ECO:0000256" key="2">
    <source>
        <dbReference type="ARBA" id="ARBA00022448"/>
    </source>
</evidence>
<dbReference type="AlphaFoldDB" id="A0A0B6Z3L0"/>
<dbReference type="GO" id="GO:0005739">
    <property type="term" value="C:mitochondrion"/>
    <property type="evidence" value="ECO:0007669"/>
    <property type="project" value="GOC"/>
</dbReference>
<accession>A0A0B6Z3L0</accession>
<organism evidence="7">
    <name type="scientific">Arion vulgaris</name>
    <dbReference type="NCBI Taxonomy" id="1028688"/>
    <lineage>
        <taxon>Eukaryota</taxon>
        <taxon>Metazoa</taxon>
        <taxon>Spiralia</taxon>
        <taxon>Lophotrochozoa</taxon>
        <taxon>Mollusca</taxon>
        <taxon>Gastropoda</taxon>
        <taxon>Heterobranchia</taxon>
        <taxon>Euthyneura</taxon>
        <taxon>Panpulmonata</taxon>
        <taxon>Eupulmonata</taxon>
        <taxon>Stylommatophora</taxon>
        <taxon>Helicina</taxon>
        <taxon>Arionoidea</taxon>
        <taxon>Arionidae</taxon>
        <taxon>Arion</taxon>
    </lineage>
</organism>
<dbReference type="GO" id="GO:0006869">
    <property type="term" value="P:lipid transport"/>
    <property type="evidence" value="ECO:0007669"/>
    <property type="project" value="UniProtKB-KW"/>
</dbReference>
<evidence type="ECO:0000313" key="7">
    <source>
        <dbReference type="EMBL" id="CEK62466.1"/>
    </source>
</evidence>
<proteinExistence type="predicted"/>
<keyword evidence="3" id="KW-0445">Lipid transport</keyword>
<keyword evidence="5" id="KW-0472">Membrane</keyword>
<evidence type="ECO:0000256" key="3">
    <source>
        <dbReference type="ARBA" id="ARBA00023055"/>
    </source>
</evidence>
<dbReference type="InterPro" id="IPR031468">
    <property type="entry name" value="SMP_LBD"/>
</dbReference>
<dbReference type="PANTHER" id="PTHR21519:SF1">
    <property type="entry name" value="PDZ DOMAIN-CONTAINING PROTEIN 8"/>
    <property type="match status" value="1"/>
</dbReference>
<dbReference type="GO" id="GO:0051560">
    <property type="term" value="P:mitochondrial calcium ion homeostasis"/>
    <property type="evidence" value="ECO:0007669"/>
    <property type="project" value="InterPro"/>
</dbReference>
<dbReference type="PROSITE" id="PS51847">
    <property type="entry name" value="SMP"/>
    <property type="match status" value="1"/>
</dbReference>
<dbReference type="InterPro" id="IPR058801">
    <property type="entry name" value="PDZD8_N"/>
</dbReference>
<dbReference type="InterPro" id="IPR039275">
    <property type="entry name" value="PDZD8"/>
</dbReference>
<protein>
    <recommendedName>
        <fullName evidence="6">SMP-LTD domain-containing protein</fullName>
    </recommendedName>
</protein>
<dbReference type="Pfam" id="PF26547">
    <property type="entry name" value="PDZD8_N"/>
    <property type="match status" value="1"/>
</dbReference>
<gene>
    <name evidence="7" type="primary">ORF45240</name>
</gene>
<dbReference type="GO" id="GO:0008289">
    <property type="term" value="F:lipid binding"/>
    <property type="evidence" value="ECO:0007669"/>
    <property type="project" value="UniProtKB-KW"/>
</dbReference>
<dbReference type="GO" id="GO:1990456">
    <property type="term" value="P:mitochondrion-endoplasmic reticulum membrane tethering"/>
    <property type="evidence" value="ECO:0007669"/>
    <property type="project" value="InterPro"/>
</dbReference>
<dbReference type="PANTHER" id="PTHR21519">
    <property type="entry name" value="PDZ DOMAIN-CONTAINING PROTEIN 8"/>
    <property type="match status" value="1"/>
</dbReference>